<feature type="compositionally biased region" description="Basic and acidic residues" evidence="2">
    <location>
        <begin position="13"/>
        <end position="26"/>
    </location>
</feature>
<accession>A0ABR1G0E4</accession>
<dbReference type="InterPro" id="IPR001623">
    <property type="entry name" value="DnaJ_domain"/>
</dbReference>
<dbReference type="PROSITE" id="PS50076">
    <property type="entry name" value="DNAJ_2"/>
    <property type="match status" value="1"/>
</dbReference>
<dbReference type="InterPro" id="IPR036869">
    <property type="entry name" value="J_dom_sf"/>
</dbReference>
<proteinExistence type="predicted"/>
<evidence type="ECO:0000313" key="5">
    <source>
        <dbReference type="Proteomes" id="UP001363151"/>
    </source>
</evidence>
<feature type="compositionally biased region" description="Basic and acidic residues" evidence="2">
    <location>
        <begin position="561"/>
        <end position="578"/>
    </location>
</feature>
<dbReference type="PANTHER" id="PTHR24078:SF553">
    <property type="entry name" value="DNAJ HOMOLOG SUBFAMILY B MEMBER 5"/>
    <property type="match status" value="1"/>
</dbReference>
<sequence length="676" mass="76142">MALAHYDPNAIVKRRDPHEPPPRVWSEEERANFRKSGFYKKLQEHALVVHDYQTRRDDARTRSDPEFAPRDDDFDADPVKPFDASVNYYKILGVDDLATAADIRKAWKKLVLVYHPDKIKQSGTDMSEKKARETFERISHSYEVLTDRPTRRQYDRARDGDRANGEVFDWAKKRRKKKKDWVPPPVFGSAAEPSKKPKKVPGKPKDTTVVVDFNALDAGCVRKFAVKRRYLSKEKKMTSSTKEYAIPVRPGEMSAKTWVFEGEGDSDATTLAGPVRFFLAIKPHATLIRKGCHCTSDAVVDVVAGRRFFALVETLSGRAVALCVALCGTAPDFGGRTGLVEVRVPSEGLPVLGMKRGERGWLAIKLKVTPGPVHDRVRRNRAAMEKAWETQAERVHRQIDLKQGDLLRDDFGVGMAKISVSTAHAPRSEAVDIAAASLAFFGEHLAQPGGPRSDRWRRFAYYFFWLAPSFFFGRCWLRVTPRVAADAYAWGGWAPARARRRDEEDWERALRLRAERLEREEEARERSTRYYKPVISVSDDEDEGDDGDAISQRIKRRHREAKAERRRAAAEAAAREAEADGDGGGGDATRASDDDDDRPSAREPLDLPSRDAIINNLSGCIVRERKELDSPKVCDLAYGTRVTDTGQRAHAGGRQRAFIRAPDGAGWISSRLFRAA</sequence>
<evidence type="ECO:0000256" key="2">
    <source>
        <dbReference type="SAM" id="MobiDB-lite"/>
    </source>
</evidence>
<dbReference type="SMART" id="SM00271">
    <property type="entry name" value="DnaJ"/>
    <property type="match status" value="1"/>
</dbReference>
<comment type="caution">
    <text evidence="4">The sequence shown here is derived from an EMBL/GenBank/DDBJ whole genome shotgun (WGS) entry which is preliminary data.</text>
</comment>
<dbReference type="PROSITE" id="PS00636">
    <property type="entry name" value="DNAJ_1"/>
    <property type="match status" value="1"/>
</dbReference>
<feature type="region of interest" description="Disordered" evidence="2">
    <location>
        <begin position="53"/>
        <end position="76"/>
    </location>
</feature>
<dbReference type="CDD" id="cd06257">
    <property type="entry name" value="DnaJ"/>
    <property type="match status" value="1"/>
</dbReference>
<evidence type="ECO:0000259" key="3">
    <source>
        <dbReference type="PROSITE" id="PS50076"/>
    </source>
</evidence>
<keyword evidence="5" id="KW-1185">Reference proteome</keyword>
<dbReference type="Pfam" id="PF00226">
    <property type="entry name" value="DnaJ"/>
    <property type="match status" value="1"/>
</dbReference>
<feature type="region of interest" description="Disordered" evidence="2">
    <location>
        <begin position="1"/>
        <end position="26"/>
    </location>
</feature>
<name>A0ABR1G0E4_AURAN</name>
<protein>
    <recommendedName>
        <fullName evidence="3">J domain-containing protein</fullName>
    </recommendedName>
</protein>
<dbReference type="InterPro" id="IPR018253">
    <property type="entry name" value="DnaJ_domain_CS"/>
</dbReference>
<feature type="region of interest" description="Disordered" evidence="2">
    <location>
        <begin position="537"/>
        <end position="609"/>
    </location>
</feature>
<dbReference type="Gene3D" id="1.10.287.110">
    <property type="entry name" value="DnaJ domain"/>
    <property type="match status" value="1"/>
</dbReference>
<reference evidence="4 5" key="1">
    <citation type="submission" date="2024-03" db="EMBL/GenBank/DDBJ databases">
        <title>Aureococcus anophagefferens CCMP1851 and Kratosvirus quantuckense: Draft genome of a second virus-susceptible host strain in the model system.</title>
        <authorList>
            <person name="Chase E."/>
            <person name="Truchon A.R."/>
            <person name="Schepens W."/>
            <person name="Wilhelm S.W."/>
        </authorList>
    </citation>
    <scope>NUCLEOTIDE SEQUENCE [LARGE SCALE GENOMIC DNA]</scope>
    <source>
        <strain evidence="4 5">CCMP1851</strain>
    </source>
</reference>
<organism evidence="4 5">
    <name type="scientific">Aureococcus anophagefferens</name>
    <name type="common">Harmful bloom alga</name>
    <dbReference type="NCBI Taxonomy" id="44056"/>
    <lineage>
        <taxon>Eukaryota</taxon>
        <taxon>Sar</taxon>
        <taxon>Stramenopiles</taxon>
        <taxon>Ochrophyta</taxon>
        <taxon>Pelagophyceae</taxon>
        <taxon>Pelagomonadales</taxon>
        <taxon>Pelagomonadaceae</taxon>
        <taxon>Aureococcus</taxon>
    </lineage>
</organism>
<feature type="compositionally biased region" description="Acidic residues" evidence="2">
    <location>
        <begin position="538"/>
        <end position="548"/>
    </location>
</feature>
<dbReference type="InterPro" id="IPR051339">
    <property type="entry name" value="DnaJ_subfamily_B"/>
</dbReference>
<dbReference type="Gene3D" id="2.60.260.20">
    <property type="entry name" value="Urease metallochaperone UreE, N-terminal domain"/>
    <property type="match status" value="1"/>
</dbReference>
<feature type="compositionally biased region" description="Basic and acidic residues" evidence="2">
    <location>
        <begin position="598"/>
        <end position="609"/>
    </location>
</feature>
<dbReference type="Proteomes" id="UP001363151">
    <property type="component" value="Unassembled WGS sequence"/>
</dbReference>
<feature type="compositionally biased region" description="Basic and acidic residues" evidence="2">
    <location>
        <begin position="53"/>
        <end position="71"/>
    </location>
</feature>
<feature type="domain" description="J" evidence="3">
    <location>
        <begin position="87"/>
        <end position="158"/>
    </location>
</feature>
<evidence type="ECO:0000256" key="1">
    <source>
        <dbReference type="ARBA" id="ARBA00023186"/>
    </source>
</evidence>
<dbReference type="PANTHER" id="PTHR24078">
    <property type="entry name" value="DNAJ HOMOLOG SUBFAMILY C MEMBER"/>
    <property type="match status" value="1"/>
</dbReference>
<feature type="region of interest" description="Disordered" evidence="2">
    <location>
        <begin position="175"/>
        <end position="204"/>
    </location>
</feature>
<gene>
    <name evidence="4" type="ORF">SO694_00018168</name>
</gene>
<evidence type="ECO:0000313" key="4">
    <source>
        <dbReference type="EMBL" id="KAK7241979.1"/>
    </source>
</evidence>
<dbReference type="EMBL" id="JBBJCI010000151">
    <property type="protein sequence ID" value="KAK7241979.1"/>
    <property type="molecule type" value="Genomic_DNA"/>
</dbReference>
<dbReference type="PRINTS" id="PR00625">
    <property type="entry name" value="JDOMAIN"/>
</dbReference>
<keyword evidence="1" id="KW-0143">Chaperone</keyword>
<dbReference type="SUPFAM" id="SSF46565">
    <property type="entry name" value="Chaperone J-domain"/>
    <property type="match status" value="1"/>
</dbReference>